<feature type="region of interest" description="Disordered" evidence="6">
    <location>
        <begin position="234"/>
        <end position="257"/>
    </location>
</feature>
<dbReference type="GO" id="GO:0005789">
    <property type="term" value="C:endoplasmic reticulum membrane"/>
    <property type="evidence" value="ECO:0007669"/>
    <property type="project" value="UniProtKB-SubCell"/>
</dbReference>
<evidence type="ECO:0000313" key="9">
    <source>
        <dbReference type="EMBL" id="OSX72587.1"/>
    </source>
</evidence>
<evidence type="ECO:0000256" key="1">
    <source>
        <dbReference type="ARBA" id="ARBA00004389"/>
    </source>
</evidence>
<dbReference type="PROSITE" id="PS00636">
    <property type="entry name" value="DNAJ_1"/>
    <property type="match status" value="1"/>
</dbReference>
<dbReference type="InterPro" id="IPR018253">
    <property type="entry name" value="DnaJ_domain_CS"/>
</dbReference>
<evidence type="ECO:0000313" key="10">
    <source>
        <dbReference type="Proteomes" id="UP000218209"/>
    </source>
</evidence>
<sequence>MESNRDDAARCVALARAAMSAKDVPRARRLLAKSHRMYPTEAAAAGTPDGDLHAARTAAEAELVTAGRSAARAAADADVAARAAENLRRRRADEAADAAARAAAPPTHTPEQATLVRRLTVAKTHYEVIGVDKAAVDEDSLRRAYRRLALKVHPDKNPAPGAEAAFQKLTTAYEVLSDPTRRAAYDLHGDAAENGSARSGASAASPFGMGGGMRGGGGSDPFADLMAELFRQQTAGGGGQRRGPRRRAGGGVHMGGGGVGMDDTDFLSWLFAEQGGGRGRQRAAGPGNRGGRRAHARRQAGGAAAADEQWTFSSFSLWAVILAVLFWLFVGGGLGTTHPVALRPTHTMPVQRLTPNAGVPFYTASDWPPHDMNRATVRKWLRWVEVETLDGHLVRCREELDRRAQLQAESHRIFVYGQAQRRQFADKAAAMPMRFCKKYEALRVAMGERNRSPYTG</sequence>
<gene>
    <name evidence="9" type="ORF">BU14_0422s0019</name>
</gene>
<feature type="region of interest" description="Disordered" evidence="6">
    <location>
        <begin position="90"/>
        <end position="113"/>
    </location>
</feature>
<feature type="region of interest" description="Disordered" evidence="6">
    <location>
        <begin position="192"/>
        <end position="218"/>
    </location>
</feature>
<dbReference type="SUPFAM" id="SSF46565">
    <property type="entry name" value="Chaperone J-domain"/>
    <property type="match status" value="1"/>
</dbReference>
<protein>
    <recommendedName>
        <fullName evidence="8">J domain-containing protein</fullName>
    </recommendedName>
</protein>
<feature type="region of interest" description="Disordered" evidence="6">
    <location>
        <begin position="277"/>
        <end position="300"/>
    </location>
</feature>
<dbReference type="Pfam" id="PF00226">
    <property type="entry name" value="DnaJ"/>
    <property type="match status" value="1"/>
</dbReference>
<feature type="compositionally biased region" description="Low complexity" evidence="6">
    <location>
        <begin position="192"/>
        <end position="205"/>
    </location>
</feature>
<dbReference type="PROSITE" id="PS50076">
    <property type="entry name" value="DNAJ_2"/>
    <property type="match status" value="1"/>
</dbReference>
<dbReference type="Pfam" id="PF09320">
    <property type="entry name" value="DUF1977"/>
    <property type="match status" value="1"/>
</dbReference>
<comment type="subcellular location">
    <subcellularLocation>
        <location evidence="1">Endoplasmic reticulum membrane</location>
        <topology evidence="1">Single-pass membrane protein</topology>
    </subcellularLocation>
</comment>
<evidence type="ECO:0000256" key="6">
    <source>
        <dbReference type="SAM" id="MobiDB-lite"/>
    </source>
</evidence>
<feature type="compositionally biased region" description="Gly residues" evidence="6">
    <location>
        <begin position="208"/>
        <end position="218"/>
    </location>
</feature>
<keyword evidence="3" id="KW-0256">Endoplasmic reticulum</keyword>
<dbReference type="Proteomes" id="UP000218209">
    <property type="component" value="Unassembled WGS sequence"/>
</dbReference>
<keyword evidence="10" id="KW-1185">Reference proteome</keyword>
<evidence type="ECO:0000256" key="5">
    <source>
        <dbReference type="ARBA" id="ARBA00023136"/>
    </source>
</evidence>
<organism evidence="9 10">
    <name type="scientific">Porphyra umbilicalis</name>
    <name type="common">Purple laver</name>
    <name type="synonym">Red alga</name>
    <dbReference type="NCBI Taxonomy" id="2786"/>
    <lineage>
        <taxon>Eukaryota</taxon>
        <taxon>Rhodophyta</taxon>
        <taxon>Bangiophyceae</taxon>
        <taxon>Bangiales</taxon>
        <taxon>Bangiaceae</taxon>
        <taxon>Porphyra</taxon>
    </lineage>
</organism>
<keyword evidence="5 7" id="KW-0472">Membrane</keyword>
<dbReference type="InterPro" id="IPR051100">
    <property type="entry name" value="DnaJ_subfamily_B/C"/>
</dbReference>
<reference evidence="9 10" key="1">
    <citation type="submission" date="2017-03" db="EMBL/GenBank/DDBJ databases">
        <title>WGS assembly of Porphyra umbilicalis.</title>
        <authorList>
            <person name="Brawley S.H."/>
            <person name="Blouin N.A."/>
            <person name="Ficko-Blean E."/>
            <person name="Wheeler G.L."/>
            <person name="Lohr M."/>
            <person name="Goodson H.V."/>
            <person name="Jenkins J.W."/>
            <person name="Blaby-Haas C.E."/>
            <person name="Helliwell K.E."/>
            <person name="Chan C."/>
            <person name="Marriage T."/>
            <person name="Bhattacharya D."/>
            <person name="Klein A.S."/>
            <person name="Badis Y."/>
            <person name="Brodie J."/>
            <person name="Cao Y."/>
            <person name="Collen J."/>
            <person name="Dittami S.M."/>
            <person name="Gachon C.M."/>
            <person name="Green B.R."/>
            <person name="Karpowicz S."/>
            <person name="Kim J.W."/>
            <person name="Kudahl U."/>
            <person name="Lin S."/>
            <person name="Michel G."/>
            <person name="Mittag M."/>
            <person name="Olson B.J."/>
            <person name="Pangilinan J."/>
            <person name="Peng Y."/>
            <person name="Qiu H."/>
            <person name="Shu S."/>
            <person name="Singer J.T."/>
            <person name="Smith A.G."/>
            <person name="Sprecher B.N."/>
            <person name="Wagner V."/>
            <person name="Wang W."/>
            <person name="Wang Z.-Y."/>
            <person name="Yan J."/>
            <person name="Yarish C."/>
            <person name="Zoeuner-Riek S."/>
            <person name="Zhuang Y."/>
            <person name="Zou Y."/>
            <person name="Lindquist E.A."/>
            <person name="Grimwood J."/>
            <person name="Barry K."/>
            <person name="Rokhsar D.S."/>
            <person name="Schmutz J."/>
            <person name="Stiller J.W."/>
            <person name="Grossman A.R."/>
            <person name="Prochnik S.E."/>
        </authorList>
    </citation>
    <scope>NUCLEOTIDE SEQUENCE [LARGE SCALE GENOMIC DNA]</scope>
    <source>
        <strain evidence="9">4086291</strain>
    </source>
</reference>
<accession>A0A1X6NVI2</accession>
<dbReference type="Gene3D" id="1.10.287.110">
    <property type="entry name" value="DnaJ domain"/>
    <property type="match status" value="1"/>
</dbReference>
<evidence type="ECO:0000256" key="3">
    <source>
        <dbReference type="ARBA" id="ARBA00022824"/>
    </source>
</evidence>
<keyword evidence="2 7" id="KW-0812">Transmembrane</keyword>
<proteinExistence type="predicted"/>
<feature type="domain" description="J" evidence="8">
    <location>
        <begin position="124"/>
        <end position="189"/>
    </location>
</feature>
<name>A0A1X6NVI2_PORUM</name>
<feature type="transmembrane region" description="Helical" evidence="7">
    <location>
        <begin position="315"/>
        <end position="334"/>
    </location>
</feature>
<dbReference type="InterPro" id="IPR001623">
    <property type="entry name" value="DnaJ_domain"/>
</dbReference>
<dbReference type="InterPro" id="IPR015399">
    <property type="entry name" value="DUF1977_DnaJ-like"/>
</dbReference>
<dbReference type="EMBL" id="KV919051">
    <property type="protein sequence ID" value="OSX72587.1"/>
    <property type="molecule type" value="Genomic_DNA"/>
</dbReference>
<evidence type="ECO:0000256" key="4">
    <source>
        <dbReference type="ARBA" id="ARBA00022989"/>
    </source>
</evidence>
<dbReference type="OrthoDB" id="4373at2759"/>
<dbReference type="SMART" id="SM00271">
    <property type="entry name" value="DnaJ"/>
    <property type="match status" value="1"/>
</dbReference>
<evidence type="ECO:0000256" key="7">
    <source>
        <dbReference type="SAM" id="Phobius"/>
    </source>
</evidence>
<evidence type="ECO:0000256" key="2">
    <source>
        <dbReference type="ARBA" id="ARBA00022692"/>
    </source>
</evidence>
<dbReference type="AlphaFoldDB" id="A0A1X6NVI2"/>
<dbReference type="InterPro" id="IPR036869">
    <property type="entry name" value="J_dom_sf"/>
</dbReference>
<keyword evidence="4 7" id="KW-1133">Transmembrane helix</keyword>
<evidence type="ECO:0000259" key="8">
    <source>
        <dbReference type="PROSITE" id="PS50076"/>
    </source>
</evidence>
<dbReference type="PANTHER" id="PTHR43908">
    <property type="entry name" value="AT29763P-RELATED"/>
    <property type="match status" value="1"/>
</dbReference>
<dbReference type="PRINTS" id="PR00625">
    <property type="entry name" value="JDOMAIN"/>
</dbReference>
<dbReference type="CDD" id="cd06257">
    <property type="entry name" value="DnaJ"/>
    <property type="match status" value="1"/>
</dbReference>